<dbReference type="GO" id="GO:0008252">
    <property type="term" value="F:nucleotidase activity"/>
    <property type="evidence" value="ECO:0007669"/>
    <property type="project" value="InterPro"/>
</dbReference>
<dbReference type="GO" id="GO:0046872">
    <property type="term" value="F:metal ion binding"/>
    <property type="evidence" value="ECO:0007669"/>
    <property type="project" value="UniProtKB-KW"/>
</dbReference>
<evidence type="ECO:0000259" key="18">
    <source>
        <dbReference type="Pfam" id="PF04389"/>
    </source>
</evidence>
<dbReference type="GO" id="GO:0006508">
    <property type="term" value="P:proteolysis"/>
    <property type="evidence" value="ECO:0007669"/>
    <property type="project" value="UniProtKB-KW"/>
</dbReference>
<dbReference type="Gene3D" id="3.40.630.10">
    <property type="entry name" value="Zn peptidases"/>
    <property type="match status" value="1"/>
</dbReference>
<comment type="similarity">
    <text evidence="3 15">Belongs to the peptidase M28 family.</text>
</comment>
<keyword evidence="6 16" id="KW-0812">Transmembrane</keyword>
<evidence type="ECO:0000256" key="13">
    <source>
        <dbReference type="ARBA" id="ARBA00023136"/>
    </source>
</evidence>
<organism evidence="20 21">
    <name type="scientific">Paramarasmius palmivorus</name>
    <dbReference type="NCBI Taxonomy" id="297713"/>
    <lineage>
        <taxon>Eukaryota</taxon>
        <taxon>Fungi</taxon>
        <taxon>Dikarya</taxon>
        <taxon>Basidiomycota</taxon>
        <taxon>Agaricomycotina</taxon>
        <taxon>Agaricomycetes</taxon>
        <taxon>Agaricomycetidae</taxon>
        <taxon>Agaricales</taxon>
        <taxon>Marasmiineae</taxon>
        <taxon>Marasmiaceae</taxon>
        <taxon>Paramarasmius</taxon>
    </lineage>
</organism>
<keyword evidence="13 16" id="KW-0472">Membrane</keyword>
<evidence type="ECO:0000259" key="17">
    <source>
        <dbReference type="Pfam" id="PF01975"/>
    </source>
</evidence>
<evidence type="ECO:0000313" key="20">
    <source>
        <dbReference type="EMBL" id="KAK7031042.1"/>
    </source>
</evidence>
<dbReference type="SUPFAM" id="SSF53187">
    <property type="entry name" value="Zn-dependent exopeptidases"/>
    <property type="match status" value="1"/>
</dbReference>
<evidence type="ECO:0000256" key="11">
    <source>
        <dbReference type="ARBA" id="ARBA00022989"/>
    </source>
</evidence>
<keyword evidence="7 15" id="KW-0479">Metal-binding</keyword>
<comment type="subcellular location">
    <subcellularLocation>
        <location evidence="2">Endoplasmic reticulum membrane</location>
        <topology evidence="2">Multi-pass membrane protein</topology>
    </subcellularLocation>
</comment>
<evidence type="ECO:0000256" key="6">
    <source>
        <dbReference type="ARBA" id="ARBA00022692"/>
    </source>
</evidence>
<reference evidence="20 21" key="1">
    <citation type="submission" date="2024-01" db="EMBL/GenBank/DDBJ databases">
        <title>A draft genome for a cacao thread blight-causing isolate of Paramarasmius palmivorus.</title>
        <authorList>
            <person name="Baruah I.K."/>
            <person name="Bukari Y."/>
            <person name="Amoako-Attah I."/>
            <person name="Meinhardt L.W."/>
            <person name="Bailey B.A."/>
            <person name="Cohen S.P."/>
        </authorList>
    </citation>
    <scope>NUCLEOTIDE SEQUENCE [LARGE SCALE GENOMIC DNA]</scope>
    <source>
        <strain evidence="20 21">GH-12</strain>
    </source>
</reference>
<dbReference type="EMBL" id="JAYKXP010000072">
    <property type="protein sequence ID" value="KAK7031042.1"/>
    <property type="molecule type" value="Genomic_DNA"/>
</dbReference>
<evidence type="ECO:0000256" key="2">
    <source>
        <dbReference type="ARBA" id="ARBA00004477"/>
    </source>
</evidence>
<evidence type="ECO:0000256" key="4">
    <source>
        <dbReference type="ARBA" id="ARBA00011062"/>
    </source>
</evidence>
<dbReference type="FunFam" id="3.40.630.10:FF:000008">
    <property type="entry name" value="Endoplasmic reticulum metallopeptidase 1"/>
    <property type="match status" value="1"/>
</dbReference>
<evidence type="ECO:0000256" key="16">
    <source>
        <dbReference type="SAM" id="Phobius"/>
    </source>
</evidence>
<comment type="cofactor">
    <cofactor evidence="1">
        <name>Zn(2+)</name>
        <dbReference type="ChEBI" id="CHEBI:29105"/>
    </cofactor>
</comment>
<evidence type="ECO:0000256" key="3">
    <source>
        <dbReference type="ARBA" id="ARBA00010918"/>
    </source>
</evidence>
<keyword evidence="5 15" id="KW-0645">Protease</keyword>
<dbReference type="InterPro" id="IPR036523">
    <property type="entry name" value="SurE-like_sf"/>
</dbReference>
<keyword evidence="15" id="KW-0732">Signal</keyword>
<dbReference type="GO" id="GO:0005789">
    <property type="term" value="C:endoplasmic reticulum membrane"/>
    <property type="evidence" value="ECO:0007669"/>
    <property type="project" value="UniProtKB-SubCell"/>
</dbReference>
<evidence type="ECO:0000256" key="10">
    <source>
        <dbReference type="ARBA" id="ARBA00022833"/>
    </source>
</evidence>
<evidence type="ECO:0000256" key="12">
    <source>
        <dbReference type="ARBA" id="ARBA00023049"/>
    </source>
</evidence>
<feature type="transmembrane region" description="Helical" evidence="16">
    <location>
        <begin position="1066"/>
        <end position="1086"/>
    </location>
</feature>
<dbReference type="Proteomes" id="UP001383192">
    <property type="component" value="Unassembled WGS sequence"/>
</dbReference>
<comment type="caution">
    <text evidence="20">The sequence shown here is derived from an EMBL/GenBank/DDBJ whole genome shotgun (WGS) entry which is preliminary data.</text>
</comment>
<protein>
    <recommendedName>
        <fullName evidence="15">Peptide hydrolase</fullName>
        <ecNumber evidence="15">3.4.-.-</ecNumber>
    </recommendedName>
</protein>
<gene>
    <name evidence="20" type="ORF">VNI00_013832</name>
</gene>
<keyword evidence="14" id="KW-0325">Glycoprotein</keyword>
<feature type="transmembrane region" description="Helical" evidence="16">
    <location>
        <begin position="1041"/>
        <end position="1059"/>
    </location>
</feature>
<dbReference type="Gene3D" id="3.40.1210.10">
    <property type="entry name" value="Survival protein SurE-like phosphatase/nucleotidase"/>
    <property type="match status" value="2"/>
</dbReference>
<feature type="domain" description="Survival protein SurE-like phosphatase/nucleotidase" evidence="17">
    <location>
        <begin position="332"/>
        <end position="482"/>
    </location>
</feature>
<evidence type="ECO:0000259" key="19">
    <source>
        <dbReference type="Pfam" id="PF22249"/>
    </source>
</evidence>
<dbReference type="SUPFAM" id="SSF64167">
    <property type="entry name" value="SurE-like"/>
    <property type="match status" value="2"/>
</dbReference>
<dbReference type="Pfam" id="PF01975">
    <property type="entry name" value="SurE"/>
    <property type="match status" value="2"/>
</dbReference>
<keyword evidence="9" id="KW-0256">Endoplasmic reticulum</keyword>
<dbReference type="EC" id="3.4.-.-" evidence="15"/>
<evidence type="ECO:0000256" key="1">
    <source>
        <dbReference type="ARBA" id="ARBA00001947"/>
    </source>
</evidence>
<evidence type="ECO:0000256" key="7">
    <source>
        <dbReference type="ARBA" id="ARBA00022723"/>
    </source>
</evidence>
<accession>A0AAW0BY45</accession>
<feature type="transmembrane region" description="Helical" evidence="16">
    <location>
        <begin position="1187"/>
        <end position="1208"/>
    </location>
</feature>
<feature type="signal peptide" evidence="15">
    <location>
        <begin position="1"/>
        <end position="16"/>
    </location>
</feature>
<sequence length="1468" mass="157920">MKILLFFCYAAATAVGQRIVLTNDDGWAVAMIRAQDDALKSAGYDVILSAPADNRSGTGSSSAPPTTLQSPCQFNTCPAGSPPEGSDTNDPKINYVNSFPVDAVRFGIQTLSPQIFGAAPDFVVSGPNIGNNLQSLSGSGTVGAATEAALEGIPSVAFSASSSSVSSVSFTTLSSSPNSSGTRAARIYADLTTEFTNTLLAAPKPILPANISINVNYPPITSRCAAASDFNFVLTRVVPNSSVTDVRTCGTTHLPGESNTIARSDCFVSVSVMDARTKSDVPASTQSFVEIPIKALRRIASLRAPASLFLAMMRSLLLHFATSVLAQSGKRILVSNDDGWATAGIRAQYEALRDAGHDVILSAPAINLSGTGSLSTDPIIVLTGCEFDTCPALSPPRGSDPSDPRINYVNAFPVDAVKYGIRTLAPKFFNGGSLDLVISGPNVGRNLGIKVLGSGTVGAATEAAKEGIPSIAVSGSASIVQQISYTTLETDPSSASTIGTREYGQLTLQLANALLAGSGPALPPGVSLNVNYGGTDGCPSASDFNFILTRIFSDSSQTDVETCGTTHLPNEEDVIARSGCFASVSVLDASSKLDVDATTQGLVLERLGTLPQPLEDLFDPVTQLPQISETRILSISRYLSEDIGFRTPGTLEHARGDEWFYQQVLDAQKECQRVIKESGRKLECEVWRQQGNGSHRFDMMGARLYKTYVNLSNIVVRISNGTPEGKEHAVLVNSHLDSTLPTPGAADDALSVGVMLECMRVLVNTPDWSPHHSIILLWNNAEESLQDGSHLFSTQHPISSTVRAVINLEAAGTTGKELLFQATSEEMIEAYSHVPRPHGTIVANDVFSSGIILSDTDFRQFQEYLNVTGLDMAVVGNSYLYHMRKVRERSSPTSPAHGFILFQDLVENIQPGVAQNMAENTLALLRHLSSSDSQLSSLTRGYTKPTTVYLSMLGHFFLYSFATARLLYGLLFAASIVMMRSIFMPRKDDLKFGTRAAIREGLTSSTLGLLGSITTANIVAAVMTKVLHKDMSWYANEYSTILLYGPPAMLGALIPQLFLGPVNEVAVYSATLLIQAAGAFGIQLLGVGSAGLLFFTANSLFASMVLNPIFSKSQRKLSLVTYAIGESVPLLFATLCALPTLEVFVPLAGRIGIASPTDHLMATIVSALGAIGFPLFLPFIHRFGRKFLVNSTFAASVATIIVIAIFAARDPFDAMHQKRVYVLRTENITTGEHHLHISTSDAAPGFPELVHEIAKEFGGVERVLENGEVTHAGAEAVVMDKYNADWDPMYPFSLFLSPYKIPLSVDSHYVSPWSVPETKFHIKAVDDVVDVAAETRSLKLEVYHPELIWTVIAFDAHVLKWNLDDNPPDEYIRHHVKEASFYGSDTWSIDLVVKLTPEAPDGELLINFIGLQEKGMWPGKKAVWEQDLEKANNLAMSLFQRLDAWVEEKTEGKVDVLLLGCVAGIERV</sequence>
<dbReference type="Pfam" id="PF22249">
    <property type="entry name" value="ERMP1-TM"/>
    <property type="match status" value="1"/>
</dbReference>
<feature type="transmembrane region" description="Helical" evidence="16">
    <location>
        <begin position="1160"/>
        <end position="1180"/>
    </location>
</feature>
<keyword evidence="12" id="KW-0482">Metalloprotease</keyword>
<feature type="transmembrane region" description="Helical" evidence="16">
    <location>
        <begin position="1092"/>
        <end position="1110"/>
    </location>
</feature>
<keyword evidence="21" id="KW-1185">Reference proteome</keyword>
<feature type="transmembrane region" description="Helical" evidence="16">
    <location>
        <begin position="1117"/>
        <end position="1140"/>
    </location>
</feature>
<feature type="domain" description="Peptidase M28" evidence="18">
    <location>
        <begin position="713"/>
        <end position="884"/>
    </location>
</feature>
<keyword evidence="10 15" id="KW-0862">Zinc</keyword>
<dbReference type="PANTHER" id="PTHR30457:SF0">
    <property type="entry name" value="PHOSPHATASE, PUTATIVE (AFU_ORTHOLOGUE AFUA_4G01070)-RELATED"/>
    <property type="match status" value="1"/>
</dbReference>
<dbReference type="InterPro" id="IPR053974">
    <property type="entry name" value="ERMP1_1-A_TM"/>
</dbReference>
<evidence type="ECO:0000313" key="21">
    <source>
        <dbReference type="Proteomes" id="UP001383192"/>
    </source>
</evidence>
<feature type="transmembrane region" description="Helical" evidence="16">
    <location>
        <begin position="1000"/>
        <end position="1021"/>
    </location>
</feature>
<comment type="similarity">
    <text evidence="4">Belongs to the SurE nucleotidase family.</text>
</comment>
<proteinExistence type="inferred from homology"/>
<dbReference type="GO" id="GO:0008237">
    <property type="term" value="F:metallopeptidase activity"/>
    <property type="evidence" value="ECO:0007669"/>
    <property type="project" value="UniProtKB-KW"/>
</dbReference>
<dbReference type="InterPro" id="IPR007484">
    <property type="entry name" value="Peptidase_M28"/>
</dbReference>
<feature type="domain" description="Endoplasmic reticulum metallopeptidase 1/1-A TM" evidence="19">
    <location>
        <begin position="1012"/>
        <end position="1195"/>
    </location>
</feature>
<dbReference type="Pfam" id="PF04389">
    <property type="entry name" value="Peptidase_M28"/>
    <property type="match status" value="1"/>
</dbReference>
<keyword evidence="11 16" id="KW-1133">Transmembrane helix</keyword>
<dbReference type="InterPro" id="IPR002828">
    <property type="entry name" value="SurE-like_Pase/nucleotidase"/>
</dbReference>
<keyword evidence="8 15" id="KW-0378">Hydrolase</keyword>
<evidence type="ECO:0000256" key="9">
    <source>
        <dbReference type="ARBA" id="ARBA00022824"/>
    </source>
</evidence>
<feature type="chain" id="PRO_5043107557" description="Peptide hydrolase" evidence="15">
    <location>
        <begin position="17"/>
        <end position="1468"/>
    </location>
</feature>
<feature type="transmembrane region" description="Helical" evidence="16">
    <location>
        <begin position="956"/>
        <end position="979"/>
    </location>
</feature>
<feature type="domain" description="Survival protein SurE-like phosphatase/nucleotidase" evidence="17">
    <location>
        <begin position="19"/>
        <end position="222"/>
    </location>
</feature>
<evidence type="ECO:0000256" key="8">
    <source>
        <dbReference type="ARBA" id="ARBA00022801"/>
    </source>
</evidence>
<dbReference type="InterPro" id="IPR030048">
    <property type="entry name" value="SurE"/>
</dbReference>
<evidence type="ECO:0000256" key="5">
    <source>
        <dbReference type="ARBA" id="ARBA00022670"/>
    </source>
</evidence>
<dbReference type="PANTHER" id="PTHR30457">
    <property type="entry name" value="5'-NUCLEOTIDASE SURE"/>
    <property type="match status" value="1"/>
</dbReference>
<evidence type="ECO:0000256" key="15">
    <source>
        <dbReference type="RuleBase" id="RU361240"/>
    </source>
</evidence>
<evidence type="ECO:0000256" key="14">
    <source>
        <dbReference type="ARBA" id="ARBA00023180"/>
    </source>
</evidence>
<name>A0AAW0BY45_9AGAR</name>